<feature type="binding site" evidence="8">
    <location>
        <position position="527"/>
    </location>
    <ligand>
        <name>substrate</name>
    </ligand>
</feature>
<dbReference type="Pfam" id="PF02065">
    <property type="entry name" value="Melibiase"/>
    <property type="match status" value="1"/>
</dbReference>
<dbReference type="SUPFAM" id="SSF51445">
    <property type="entry name" value="(Trans)glycosidases"/>
    <property type="match status" value="1"/>
</dbReference>
<comment type="catalytic activity">
    <reaction evidence="1 6">
        <text>Hydrolysis of terminal, non-reducing alpha-D-galactose residues in alpha-D-galactosides, including galactose oligosaccharides, galactomannans and galactolipids.</text>
        <dbReference type="EC" id="3.2.1.22"/>
    </reaction>
</comment>
<evidence type="ECO:0000256" key="1">
    <source>
        <dbReference type="ARBA" id="ARBA00001255"/>
    </source>
</evidence>
<gene>
    <name evidence="11" type="ORF">GLW05_00810</name>
</gene>
<evidence type="ECO:0000313" key="11">
    <source>
        <dbReference type="EMBL" id="MYL32145.1"/>
    </source>
</evidence>
<dbReference type="InterPro" id="IPR031704">
    <property type="entry name" value="Glyco_hydro_36_N"/>
</dbReference>
<proteinExistence type="inferred from homology"/>
<dbReference type="FunFam" id="3.20.20.70:FF:000118">
    <property type="entry name" value="Alpha-galactosidase"/>
    <property type="match status" value="1"/>
</dbReference>
<feature type="binding site" evidence="8">
    <location>
        <begin position="477"/>
        <end position="481"/>
    </location>
    <ligand>
        <name>substrate</name>
    </ligand>
</feature>
<dbReference type="EC" id="3.2.1.22" evidence="3 6"/>
<dbReference type="Gene3D" id="2.70.98.60">
    <property type="entry name" value="alpha-galactosidase from lactobacil brevis"/>
    <property type="match status" value="1"/>
</dbReference>
<organism evidence="11 12">
    <name type="scientific">Pontibacillus yanchengensis</name>
    <dbReference type="NCBI Taxonomy" id="462910"/>
    <lineage>
        <taxon>Bacteria</taxon>
        <taxon>Bacillati</taxon>
        <taxon>Bacillota</taxon>
        <taxon>Bacilli</taxon>
        <taxon>Bacillales</taxon>
        <taxon>Bacillaceae</taxon>
        <taxon>Pontibacillus</taxon>
    </lineage>
</organism>
<dbReference type="InterPro" id="IPR050985">
    <property type="entry name" value="Alpha-glycosidase_related"/>
</dbReference>
<evidence type="ECO:0000259" key="10">
    <source>
        <dbReference type="Pfam" id="PF16875"/>
    </source>
</evidence>
<feature type="binding site" evidence="8">
    <location>
        <position position="200"/>
    </location>
    <ligand>
        <name>substrate</name>
    </ligand>
</feature>
<dbReference type="InterPro" id="IPR017853">
    <property type="entry name" value="GH"/>
</dbReference>
<dbReference type="InterPro" id="IPR013785">
    <property type="entry name" value="Aldolase_TIM"/>
</dbReference>
<evidence type="ECO:0000256" key="4">
    <source>
        <dbReference type="ARBA" id="ARBA00022801"/>
    </source>
</evidence>
<dbReference type="InterPro" id="IPR000111">
    <property type="entry name" value="Glyco_hydro_27/36_CS"/>
</dbReference>
<dbReference type="AlphaFoldDB" id="A0A6I4ZPF7"/>
<evidence type="ECO:0000256" key="7">
    <source>
        <dbReference type="PIRSR" id="PIRSR005536-1"/>
    </source>
</evidence>
<sequence length="746" mass="85656">MPIHINTDSKEFHLQGKNTSYIMRVMRNGQLGHIHFGKRISHRDSFSHLYKEETRGATSFVYEEDLQFSLDLQRQEYPSYGTTDYREPAFQIEASNGSRISNFTYQGYRLLKGKPSLDGLPAVYTEKEEEATSLEITLYDDVINMELVLLYTVFNERDIVTRSASFHNKGEEVIYLNRVLSASLDLVDDDYELVQLSGSWIRERHMKTRKLQPGIQAVSSLRGASSSQQNPFIGLKRPHTTEHQGEAMGFSLVYSGNFLAQVEVDHYDVARVSMGIHPFEFRWKLAPGTSFQTPEVVMAYSDQGLNGLSQTYHSLFRNRLASGKWRDRERPVLINNWEATYFDFSEDKLLNIAREAKELGVELFVLDDGWFGKRNDDTTSLGDWYVDLRKLPNGLKHLAQQVRQEGLKFGLWFEPEMVSKKSELYEEHPDWILHVPNRYSSHGRNQYVLDFSRQEVVDFIYQQVSSILAEVPIDYIKWDMNRNMTEVGSQALPPDQQQEVSHRYMLGVYELYERLTSAFPEVLFESCASGGARFDPGMLYYAPQGWTSDNTDAMERLSIQYGTSLVYPLSSMGAHVSATPNHQVGRTTSLRTRGNVAFFGMLGYELDITELDEASRQQMKEQIEFYKTHRSTIQKGTFFRLISPFENHQNETAWMSVSNDQSEAIVGFYRMLAKPNPGFQSLVLKGLDPGEMYKVTGFSTLFYGDELMTLGIPMETPFTGVPDGRPYDFGDFTSQLWVITRVKGED</sequence>
<comment type="caution">
    <text evidence="11">The sequence shown here is derived from an EMBL/GenBank/DDBJ whole genome shotgun (WGS) entry which is preliminary data.</text>
</comment>
<feature type="binding site" evidence="8">
    <location>
        <position position="444"/>
    </location>
    <ligand>
        <name>substrate</name>
    </ligand>
</feature>
<dbReference type="InterPro" id="IPR013780">
    <property type="entry name" value="Glyco_hydro_b"/>
</dbReference>
<dbReference type="PANTHER" id="PTHR43053:SF3">
    <property type="entry name" value="ALPHA-GALACTOSIDASE C-RELATED"/>
    <property type="match status" value="1"/>
</dbReference>
<feature type="domain" description="Glycosyl hydrolase family 36 N-terminal" evidence="10">
    <location>
        <begin position="29"/>
        <end position="286"/>
    </location>
</feature>
<dbReference type="InterPro" id="IPR031705">
    <property type="entry name" value="Glyco_hydro_36_C"/>
</dbReference>
<keyword evidence="4 6" id="KW-0378">Hydrolase</keyword>
<dbReference type="InterPro" id="IPR038417">
    <property type="entry name" value="Alpga-gal_N_sf"/>
</dbReference>
<dbReference type="PROSITE" id="PS00512">
    <property type="entry name" value="ALPHA_GALACTOSIDASE"/>
    <property type="match status" value="1"/>
</dbReference>
<evidence type="ECO:0000313" key="12">
    <source>
        <dbReference type="Proteomes" id="UP000468638"/>
    </source>
</evidence>
<dbReference type="Gene3D" id="2.60.40.1180">
    <property type="entry name" value="Golgi alpha-mannosidase II"/>
    <property type="match status" value="1"/>
</dbReference>
<dbReference type="PIRSF" id="PIRSF005536">
    <property type="entry name" value="Agal"/>
    <property type="match status" value="1"/>
</dbReference>
<dbReference type="Gene3D" id="3.20.20.70">
    <property type="entry name" value="Aldolase class I"/>
    <property type="match status" value="1"/>
</dbReference>
<evidence type="ECO:0000256" key="3">
    <source>
        <dbReference type="ARBA" id="ARBA00012755"/>
    </source>
</evidence>
<feature type="binding site" evidence="8">
    <location>
        <begin position="367"/>
        <end position="368"/>
    </location>
    <ligand>
        <name>substrate</name>
    </ligand>
</feature>
<evidence type="ECO:0000256" key="6">
    <source>
        <dbReference type="PIRNR" id="PIRNR005536"/>
    </source>
</evidence>
<evidence type="ECO:0000256" key="2">
    <source>
        <dbReference type="ARBA" id="ARBA00006202"/>
    </source>
</evidence>
<dbReference type="Pfam" id="PF16874">
    <property type="entry name" value="Glyco_hydro_36C"/>
    <property type="match status" value="1"/>
</dbReference>
<feature type="active site" description="Nucleophile" evidence="7">
    <location>
        <position position="479"/>
    </location>
</feature>
<keyword evidence="5 6" id="KW-0326">Glycosidase</keyword>
<reference evidence="11 12" key="1">
    <citation type="submission" date="2019-11" db="EMBL/GenBank/DDBJ databases">
        <title>Genome sequences of 17 halophilic strains isolated from different environments.</title>
        <authorList>
            <person name="Furrow R.E."/>
        </authorList>
    </citation>
    <scope>NUCLEOTIDE SEQUENCE [LARGE SCALE GENOMIC DNA]</scope>
    <source>
        <strain evidence="11 12">22514_16_FS</strain>
    </source>
</reference>
<evidence type="ECO:0000256" key="5">
    <source>
        <dbReference type="ARBA" id="ARBA00023295"/>
    </source>
</evidence>
<accession>A0A6I4ZPF7</accession>
<dbReference type="OrthoDB" id="9758822at2"/>
<feature type="domain" description="Glycosyl hydrolase family 36 C-terminal" evidence="9">
    <location>
        <begin position="651"/>
        <end position="738"/>
    </location>
</feature>
<dbReference type="GO" id="GO:0016052">
    <property type="term" value="P:carbohydrate catabolic process"/>
    <property type="evidence" value="ECO:0007669"/>
    <property type="project" value="InterPro"/>
</dbReference>
<dbReference type="EMBL" id="WMEQ01000001">
    <property type="protein sequence ID" value="MYL32145.1"/>
    <property type="molecule type" value="Genomic_DNA"/>
</dbReference>
<feature type="binding site" evidence="8">
    <location>
        <position position="549"/>
    </location>
    <ligand>
        <name>substrate</name>
    </ligand>
</feature>
<dbReference type="PRINTS" id="PR00743">
    <property type="entry name" value="GLHYDRLASE36"/>
</dbReference>
<name>A0A6I4ZPF7_9BACI</name>
<evidence type="ECO:0000259" key="9">
    <source>
        <dbReference type="Pfam" id="PF16874"/>
    </source>
</evidence>
<dbReference type="CDD" id="cd14791">
    <property type="entry name" value="GH36"/>
    <property type="match status" value="1"/>
</dbReference>
<dbReference type="RefSeq" id="WP_160847461.1">
    <property type="nucleotide sequence ID" value="NZ_WMEQ01000001.1"/>
</dbReference>
<protein>
    <recommendedName>
        <fullName evidence="3 6">Alpha-galactosidase</fullName>
        <ecNumber evidence="3 6">3.2.1.22</ecNumber>
    </recommendedName>
</protein>
<comment type="similarity">
    <text evidence="2">Belongs to the glycosyl hydrolase 36 family.</text>
</comment>
<dbReference type="GO" id="GO:0004557">
    <property type="term" value="F:alpha-galactosidase activity"/>
    <property type="evidence" value="ECO:0007669"/>
    <property type="project" value="UniProtKB-UniRule"/>
</dbReference>
<dbReference type="PANTHER" id="PTHR43053">
    <property type="entry name" value="GLYCOSIDASE FAMILY 31"/>
    <property type="match status" value="1"/>
</dbReference>
<dbReference type="InterPro" id="IPR002252">
    <property type="entry name" value="Glyco_hydro_36"/>
</dbReference>
<evidence type="ECO:0000256" key="8">
    <source>
        <dbReference type="PIRSR" id="PIRSR005536-2"/>
    </source>
</evidence>
<dbReference type="Pfam" id="PF16875">
    <property type="entry name" value="Glyco_hydro_36N"/>
    <property type="match status" value="1"/>
</dbReference>
<feature type="active site" description="Proton donor" evidence="7">
    <location>
        <position position="549"/>
    </location>
</feature>
<dbReference type="Proteomes" id="UP000468638">
    <property type="component" value="Unassembled WGS sequence"/>
</dbReference>